<evidence type="ECO:0000313" key="9">
    <source>
        <dbReference type="Proteomes" id="UP000253594"/>
    </source>
</evidence>
<reference evidence="5 8" key="3">
    <citation type="submission" date="2017-05" db="EMBL/GenBank/DDBJ databases">
        <authorList>
            <person name="Song R."/>
            <person name="Chenine A.L."/>
            <person name="Ruprecht R.M."/>
        </authorList>
    </citation>
    <scope>NUCLEOTIDE SEQUENCE [LARGE SCALE GENOMIC DNA]</scope>
    <source>
        <strain evidence="5 8">S567_C10_BS</strain>
    </source>
</reference>
<keyword evidence="1" id="KW-0560">Oxidoreductase</keyword>
<dbReference type="SMART" id="SM01236">
    <property type="entry name" value="Haem_oxygenase_2"/>
    <property type="match status" value="1"/>
</dbReference>
<dbReference type="InterPro" id="IPR039068">
    <property type="entry name" value="PqqC-like"/>
</dbReference>
<evidence type="ECO:0000259" key="3">
    <source>
        <dbReference type="Pfam" id="PF14515"/>
    </source>
</evidence>
<evidence type="ECO:0000313" key="8">
    <source>
        <dbReference type="Proteomes" id="UP000194857"/>
    </source>
</evidence>
<dbReference type="Pfam" id="PF14515">
    <property type="entry name" value="HOASN"/>
    <property type="match status" value="1"/>
</dbReference>
<feature type="region of interest" description="Disordered" evidence="2">
    <location>
        <begin position="1"/>
        <end position="24"/>
    </location>
</feature>
<dbReference type="eggNOG" id="COG5424">
    <property type="taxonomic scope" value="Bacteria"/>
</dbReference>
<dbReference type="InterPro" id="IPR037061">
    <property type="entry name" value="Lytic_TGlycoase_superhlx_L_sf"/>
</dbReference>
<sequence length="345" mass="39370">MTSNPLQQCCSSSSDMNIRSQRTMSEPARNASALLAEALKPGASLDQITLALEAILAVTAKGLGGDASAYAQYQALLLELHVGSDPHTEPTRRWMASQVYLVEDRFAPEPAGFSAVPVEEFRKKVDAEIEARSRVRHPMSVHLFQGTPPVEDVRFFLEHHWVRSYNFYSLLAELAFRFENIEDASVFYRNLYGEAGAETPERSHPALLSHLMTYFDIPLRIDFPALHPLEKAYLNNRIRCVRHTDVAWGLALLYAVESVSCVNHRRIYELLQRLGVPEQPSEFHRLHGTQDEIDTEEMWALIAKFAPSEDFQRKFMQSLARHFEINRAYFDLLWEQMQANSLAMA</sequence>
<feature type="domain" description="Haem-oxygenase-associated N-terminal helices" evidence="3">
    <location>
        <begin position="19"/>
        <end position="106"/>
    </location>
</feature>
<evidence type="ECO:0000313" key="6">
    <source>
        <dbReference type="EMBL" id="RCI73318.1"/>
    </source>
</evidence>
<evidence type="ECO:0000313" key="4">
    <source>
        <dbReference type="EMBL" id="CRP71481.1"/>
    </source>
</evidence>
<name>A0A069Q6Y1_PSEAI</name>
<dbReference type="SMR" id="A0A069Q6Y1"/>
<dbReference type="Gene3D" id="1.20.910.10">
    <property type="entry name" value="Heme oxygenase-like"/>
    <property type="match status" value="1"/>
</dbReference>
<dbReference type="InterPro" id="IPR029474">
    <property type="entry name" value="HOASN"/>
</dbReference>
<dbReference type="AlphaFoldDB" id="A0A069Q6Y1"/>
<protein>
    <recommendedName>
        <fullName evidence="3">Haem-oxygenase-associated N-terminal helices domain-containing protein</fullName>
    </recommendedName>
</protein>
<dbReference type="Proteomes" id="UP000045039">
    <property type="component" value="Unassembled WGS sequence"/>
</dbReference>
<reference evidence="6 9" key="4">
    <citation type="submission" date="2018-07" db="EMBL/GenBank/DDBJ databases">
        <title>Mechanisms of high-level aminoglycoside resistance among Gram-negative pathogens in Brazil.</title>
        <authorList>
            <person name="Ballaben A.S."/>
            <person name="Darini A.L.C."/>
            <person name="Doi Y."/>
        </authorList>
    </citation>
    <scope>NUCLEOTIDE SEQUENCE [LARGE SCALE GENOMIC DNA]</scope>
    <source>
        <strain evidence="6 9">B2-305</strain>
    </source>
</reference>
<dbReference type="EMBL" id="NFFZ01000010">
    <property type="protein sequence ID" value="OTI59785.1"/>
    <property type="molecule type" value="Genomic_DNA"/>
</dbReference>
<proteinExistence type="predicted"/>
<evidence type="ECO:0000256" key="2">
    <source>
        <dbReference type="SAM" id="MobiDB-lite"/>
    </source>
</evidence>
<accession>A0A069Q6Y1</accession>
<dbReference type="PANTHER" id="PTHR40279:SF3">
    <property type="entry name" value="4-AMINOBENZOATE SYNTHASE"/>
    <property type="match status" value="1"/>
</dbReference>
<reference evidence="4" key="2">
    <citation type="submission" date="2015-06" db="EMBL/GenBank/DDBJ databases">
        <authorList>
            <person name="Radhakrishnan R."/>
            <person name="Underwood A."/>
            <person name="Al-Shahib A."/>
        </authorList>
    </citation>
    <scope>NUCLEOTIDE SEQUENCE</scope>
    <source>
        <strain evidence="4">P19_London_7_VIM_2_05_10</strain>
    </source>
</reference>
<organism evidence="6 9">
    <name type="scientific">Pseudomonas aeruginosa</name>
    <dbReference type="NCBI Taxonomy" id="287"/>
    <lineage>
        <taxon>Bacteria</taxon>
        <taxon>Pseudomonadati</taxon>
        <taxon>Pseudomonadota</taxon>
        <taxon>Gammaproteobacteria</taxon>
        <taxon>Pseudomonadales</taxon>
        <taxon>Pseudomonadaceae</taxon>
        <taxon>Pseudomonas</taxon>
    </lineage>
</organism>
<dbReference type="EMBL" id="QORE01000651">
    <property type="protein sequence ID" value="RCI73318.1"/>
    <property type="molecule type" value="Genomic_DNA"/>
</dbReference>
<dbReference type="GO" id="GO:0004553">
    <property type="term" value="F:hydrolase activity, hydrolyzing O-glycosyl compounds"/>
    <property type="evidence" value="ECO:0007669"/>
    <property type="project" value="InterPro"/>
</dbReference>
<dbReference type="GO" id="GO:0042597">
    <property type="term" value="C:periplasmic space"/>
    <property type="evidence" value="ECO:0007669"/>
    <property type="project" value="InterPro"/>
</dbReference>
<evidence type="ECO:0000313" key="5">
    <source>
        <dbReference type="EMBL" id="OTI59785.1"/>
    </source>
</evidence>
<dbReference type="EMBL" id="CVVU01000238">
    <property type="protein sequence ID" value="CRP71481.1"/>
    <property type="molecule type" value="Genomic_DNA"/>
</dbReference>
<dbReference type="GO" id="GO:0016491">
    <property type="term" value="F:oxidoreductase activity"/>
    <property type="evidence" value="ECO:0007669"/>
    <property type="project" value="UniProtKB-KW"/>
</dbReference>
<reference evidence="7" key="1">
    <citation type="submission" date="2015-06" db="EMBL/GenBank/DDBJ databases">
        <authorList>
            <person name="Radhakrishnan Rajesh"/>
            <person name="Underwood Anthony"/>
            <person name="Al-Shahib Ali"/>
        </authorList>
    </citation>
    <scope>NUCLEOTIDE SEQUENCE [LARGE SCALE GENOMIC DNA]</scope>
    <source>
        <strain evidence="7">P19_London_7_VIM_2_05_10</strain>
    </source>
</reference>
<dbReference type="Pfam" id="PF14518">
    <property type="entry name" value="Haem_oxygenas_2"/>
    <property type="match status" value="1"/>
</dbReference>
<dbReference type="Proteomes" id="UP000194857">
    <property type="component" value="Unassembled WGS sequence"/>
</dbReference>
<dbReference type="Gene3D" id="1.10.1240.20">
    <property type="entry name" value="Lytic transglycosylase, superhelical linker domain"/>
    <property type="match status" value="1"/>
</dbReference>
<evidence type="ECO:0000313" key="7">
    <source>
        <dbReference type="Proteomes" id="UP000045039"/>
    </source>
</evidence>
<comment type="caution">
    <text evidence="6">The sequence shown here is derived from an EMBL/GenBank/DDBJ whole genome shotgun (WGS) entry which is preliminary data.</text>
</comment>
<dbReference type="SUPFAM" id="SSF48613">
    <property type="entry name" value="Heme oxygenase-like"/>
    <property type="match status" value="1"/>
</dbReference>
<gene>
    <name evidence="5" type="ORF">CAZ10_19975</name>
    <name evidence="6" type="ORF">DT376_18995</name>
    <name evidence="4" type="ORF">PAERUG_P19_London_7_VIM_2_05_10_05323</name>
</gene>
<accession>A0A1S1C8P2</accession>
<evidence type="ECO:0000256" key="1">
    <source>
        <dbReference type="ARBA" id="ARBA00023002"/>
    </source>
</evidence>
<dbReference type="InterPro" id="IPR016084">
    <property type="entry name" value="Haem_Oase-like_multi-hlx"/>
</dbReference>
<dbReference type="Proteomes" id="UP000253594">
    <property type="component" value="Unassembled WGS sequence"/>
</dbReference>
<dbReference type="RefSeq" id="WP_003119554.1">
    <property type="nucleotide sequence ID" value="NZ_AP014839.1"/>
</dbReference>
<dbReference type="PANTHER" id="PTHR40279">
    <property type="entry name" value="PQQC-LIKE PROTEIN"/>
    <property type="match status" value="1"/>
</dbReference>